<dbReference type="RefSeq" id="WP_129076833.1">
    <property type="nucleotide sequence ID" value="NZ_QOUX01000001.1"/>
</dbReference>
<dbReference type="EMBL" id="QOUX01000001">
    <property type="protein sequence ID" value="RXJ04491.1"/>
    <property type="molecule type" value="Genomic_DNA"/>
</dbReference>
<name>A0A4Q0W1M9_9BACI</name>
<accession>A0A4Q0W1M9</accession>
<protein>
    <submittedName>
        <fullName evidence="1">DUF523 domain-containing protein</fullName>
    </submittedName>
</protein>
<sequence length="156" mass="16835">MILVSSCLVGLEVRYDGTHCLHSQINKLVKEEQAISVCPELLAGFSVPREPTEIVGGEGGDVLDGKARVVTKSGTDVTNLYIKGAYRTLEKAQELRATLVVLKETSPSCGNSMIYNGEFSGEKVVGNGVTSALLKRHGYSVISEEQFLESLKDQTT</sequence>
<organism evidence="1 2">
    <name type="scientific">Anaerobacillus alkaliphilus</name>
    <dbReference type="NCBI Taxonomy" id="1548597"/>
    <lineage>
        <taxon>Bacteria</taxon>
        <taxon>Bacillati</taxon>
        <taxon>Bacillota</taxon>
        <taxon>Bacilli</taxon>
        <taxon>Bacillales</taxon>
        <taxon>Bacillaceae</taxon>
        <taxon>Anaerobacillus</taxon>
    </lineage>
</organism>
<reference evidence="1 2" key="1">
    <citation type="journal article" date="2019" name="Int. J. Syst. Evol. Microbiol.">
        <title>Anaerobacillus alkaliphilus sp. nov., a novel alkaliphilic and moderately halophilic bacterium.</title>
        <authorList>
            <person name="Borsodi A.K."/>
            <person name="Aszalos J.M."/>
            <person name="Bihari P."/>
            <person name="Nagy I."/>
            <person name="Schumann P."/>
            <person name="Sproer C."/>
            <person name="Kovacs A.L."/>
            <person name="Boka K."/>
            <person name="Dobosy P."/>
            <person name="Ovari M."/>
            <person name="Szili-Kovacs T."/>
            <person name="Toth E."/>
        </authorList>
    </citation>
    <scope>NUCLEOTIDE SEQUENCE [LARGE SCALE GENOMIC DNA]</scope>
    <source>
        <strain evidence="1 2">B16-10</strain>
    </source>
</reference>
<dbReference type="PANTHER" id="PTHR30087">
    <property type="entry name" value="INNER MEMBRANE PROTEIN"/>
    <property type="match status" value="1"/>
</dbReference>
<keyword evidence="2" id="KW-1185">Reference proteome</keyword>
<proteinExistence type="predicted"/>
<dbReference type="Proteomes" id="UP000290649">
    <property type="component" value="Unassembled WGS sequence"/>
</dbReference>
<evidence type="ECO:0000313" key="1">
    <source>
        <dbReference type="EMBL" id="RXJ04491.1"/>
    </source>
</evidence>
<dbReference type="AlphaFoldDB" id="A0A4Q0W1M9"/>
<dbReference type="Pfam" id="PF04463">
    <property type="entry name" value="2-thiour_desulf"/>
    <property type="match status" value="1"/>
</dbReference>
<comment type="caution">
    <text evidence="1">The sequence shown here is derived from an EMBL/GenBank/DDBJ whole genome shotgun (WGS) entry which is preliminary data.</text>
</comment>
<dbReference type="PANTHER" id="PTHR30087:SF1">
    <property type="entry name" value="HYPOTHETICAL CYTOSOLIC PROTEIN"/>
    <property type="match status" value="1"/>
</dbReference>
<dbReference type="OrthoDB" id="9797779at2"/>
<dbReference type="InterPro" id="IPR007553">
    <property type="entry name" value="2-thiour_desulf"/>
</dbReference>
<gene>
    <name evidence="1" type="ORF">DS745_03665</name>
</gene>
<evidence type="ECO:0000313" key="2">
    <source>
        <dbReference type="Proteomes" id="UP000290649"/>
    </source>
</evidence>